<organism evidence="16 17">
    <name type="scientific">Clostridium thermosuccinogenes</name>
    <dbReference type="NCBI Taxonomy" id="84032"/>
    <lineage>
        <taxon>Bacteria</taxon>
        <taxon>Bacillati</taxon>
        <taxon>Bacillota</taxon>
        <taxon>Clostridia</taxon>
        <taxon>Eubacteriales</taxon>
        <taxon>Clostridiaceae</taxon>
        <taxon>Clostridium</taxon>
    </lineage>
</organism>
<evidence type="ECO:0000256" key="10">
    <source>
        <dbReference type="ARBA" id="ARBA00047552"/>
    </source>
</evidence>
<dbReference type="RefSeq" id="WP_103079694.1">
    <property type="nucleotide sequence ID" value="NZ_CP021850.1"/>
</dbReference>
<dbReference type="PANTHER" id="PTHR11946">
    <property type="entry name" value="VALYL-TRNA SYNTHETASES"/>
    <property type="match status" value="1"/>
</dbReference>
<dbReference type="NCBIfam" id="NF004349">
    <property type="entry name" value="PRK05729.1"/>
    <property type="match status" value="1"/>
</dbReference>
<evidence type="ECO:0000256" key="11">
    <source>
        <dbReference type="ARBA" id="ARBA00060830"/>
    </source>
</evidence>
<keyword evidence="5 12" id="KW-0547">Nucleotide-binding</keyword>
<dbReference type="CDD" id="cd07962">
    <property type="entry name" value="Anticodon_Ia_Val"/>
    <property type="match status" value="1"/>
</dbReference>
<dbReference type="SUPFAM" id="SSF46589">
    <property type="entry name" value="tRNA-binding arm"/>
    <property type="match status" value="1"/>
</dbReference>
<dbReference type="AlphaFoldDB" id="A0A2K2FRQ3"/>
<dbReference type="CDD" id="cd00817">
    <property type="entry name" value="ValRS_core"/>
    <property type="match status" value="1"/>
</dbReference>
<keyword evidence="6 12" id="KW-0067">ATP-binding</keyword>
<evidence type="ECO:0000256" key="9">
    <source>
        <dbReference type="ARBA" id="ARBA00023146"/>
    </source>
</evidence>
<dbReference type="HAMAP" id="MF_02004">
    <property type="entry name" value="Val_tRNA_synth_type1"/>
    <property type="match status" value="1"/>
</dbReference>
<comment type="domain">
    <text evidence="12">The C-terminal coiled-coil domain is crucial for aminoacylation activity.</text>
</comment>
<feature type="domain" description="Aminoacyl-tRNA synthetase class Ia" evidence="13">
    <location>
        <begin position="20"/>
        <end position="566"/>
    </location>
</feature>
<comment type="catalytic activity">
    <reaction evidence="10 12">
        <text>tRNA(Val) + L-valine + ATP = L-valyl-tRNA(Val) + AMP + diphosphate</text>
        <dbReference type="Rhea" id="RHEA:10704"/>
        <dbReference type="Rhea" id="RHEA-COMP:9672"/>
        <dbReference type="Rhea" id="RHEA-COMP:9708"/>
        <dbReference type="ChEBI" id="CHEBI:30616"/>
        <dbReference type="ChEBI" id="CHEBI:33019"/>
        <dbReference type="ChEBI" id="CHEBI:57762"/>
        <dbReference type="ChEBI" id="CHEBI:78442"/>
        <dbReference type="ChEBI" id="CHEBI:78537"/>
        <dbReference type="ChEBI" id="CHEBI:456215"/>
        <dbReference type="EC" id="6.1.1.9"/>
    </reaction>
</comment>
<comment type="function">
    <text evidence="12">Catalyzes the attachment of valine to tRNA(Val). As ValRS can inadvertently accommodate and process structurally similar amino acids such as threonine, to avoid such errors, it has a 'posttransfer' editing activity that hydrolyzes mischarged Thr-tRNA(Val) in a tRNA-dependent manner.</text>
</comment>
<dbReference type="FunFam" id="3.40.50.620:FF:000032">
    <property type="entry name" value="Valine--tRNA ligase"/>
    <property type="match status" value="1"/>
</dbReference>
<dbReference type="Gene3D" id="1.10.730.10">
    <property type="entry name" value="Isoleucyl-tRNA Synthetase, Domain 1"/>
    <property type="match status" value="1"/>
</dbReference>
<dbReference type="Pfam" id="PF08264">
    <property type="entry name" value="Anticodon_1"/>
    <property type="match status" value="1"/>
</dbReference>
<dbReference type="KEGG" id="cthd:CDO33_16175"/>
<dbReference type="GO" id="GO:0004832">
    <property type="term" value="F:valine-tRNA ligase activity"/>
    <property type="evidence" value="ECO:0007669"/>
    <property type="project" value="UniProtKB-UniRule"/>
</dbReference>
<comment type="subunit">
    <text evidence="2 12">Monomer.</text>
</comment>
<feature type="coiled-coil region" evidence="12">
    <location>
        <begin position="815"/>
        <end position="884"/>
    </location>
</feature>
<dbReference type="PANTHER" id="PTHR11946:SF93">
    <property type="entry name" value="VALINE--TRNA LIGASE, CHLOROPLASTIC_MITOCHONDRIAL 2"/>
    <property type="match status" value="1"/>
</dbReference>
<feature type="domain" description="Methionyl/Valyl/Leucyl/Isoleucyl-tRNA synthetase anticodon-binding" evidence="14">
    <location>
        <begin position="610"/>
        <end position="757"/>
    </location>
</feature>
<dbReference type="FunFam" id="3.40.50.620:FF:000098">
    <property type="entry name" value="Valine--tRNA ligase"/>
    <property type="match status" value="1"/>
</dbReference>
<comment type="caution">
    <text evidence="16">The sequence shown here is derived from an EMBL/GenBank/DDBJ whole genome shotgun (WGS) entry which is preliminary data.</text>
</comment>
<sequence length="888" mass="103289">MDDKRNIAKTYEPKQVEDRLYKEWMEKGYFHAEVDRNKKPFTIVIPPPNITGQLHMGHALDNTLQDILIRWKRMQGFCTLWLPGTDHASIATEAKIVEAMAKEGLTKEMIGREKFLERAWDWKKHYGGRIVEQLKKLGSSCDWERERFTMDEGLSRAVKEVFIRLYKKGLIYRGERIINWCPKCSTSISDAEVEYEEQQGNFWHIKYPVKDSDEYIIIATTRPETMLGDTAVAVHPEDERYKHLVGKMVVLPLVNREIPIIADEYVEKDFGTGAVKITPSHDPNDFEVGLRHNLSQIRVMNDDATMNENAGQYQGMDRYEARKQIVKDLESQGLLVKIEEHTHNVGTCYRCSTVIEPLISKQWFVKMKPLAEPAIEIVKNGTISFVPERFSKIYFNWMENIQDWCISRQLWWGHRIPAYYCQECGYMTVDYDMPDVCPKCGSQRIEQDPDTLDTWFSSALWPFSTLGWPDETEDLKYFYPTDVLVTGYDIIFFWVARMIFSGVEHMGKEPFKYVFIHGIVRDSLGRKMSKSLGNGIDPLEIIDKYGTDALRFALTIGNSPGNDLRFSDEKLESSRNFANKIWNASRFVLMNFDENVDFSKVDEGKFALPDKWIMSRVNTLVKEVTENLDKFELGIALQKIYEFIWDEFCDWYIELVKPRLYDREMEGRLEAQYVLNYVLGTAMKLLHPFMPFITEEIYRHLINDDESIMISQWPEYIEKYNFPGEEKKMRMVMDAIRSIRNIRAEMNVPISRKAKVIFVAADSENRSILAEGRSFFERLAGVSEISVQTSKEGIPADAVTSIIEGAEIYIPLDDLIDIEKEIERLEKEKAGLEKELERVNGKLSNEGFIAKAPAKVVEEERAKKVKYQEMYDKVVERLNALKSQHSRS</sequence>
<dbReference type="InterPro" id="IPR001412">
    <property type="entry name" value="aa-tRNA-synth_I_CS"/>
</dbReference>
<accession>A0A2K2FRQ3</accession>
<evidence type="ECO:0000259" key="14">
    <source>
        <dbReference type="Pfam" id="PF08264"/>
    </source>
</evidence>
<evidence type="ECO:0000313" key="16">
    <source>
        <dbReference type="EMBL" id="PNU01465.1"/>
    </source>
</evidence>
<dbReference type="FunFam" id="3.90.740.10:FF:000005">
    <property type="entry name" value="Valine--tRNA ligase, mitochondrial"/>
    <property type="match status" value="1"/>
</dbReference>
<dbReference type="OrthoDB" id="9810365at2"/>
<keyword evidence="9 12" id="KW-0030">Aminoacyl-tRNA synthetase</keyword>
<dbReference type="Gene3D" id="1.10.287.380">
    <property type="entry name" value="Valyl-tRNA synthetase, C-terminal domain"/>
    <property type="match status" value="1"/>
</dbReference>
<evidence type="ECO:0000256" key="8">
    <source>
        <dbReference type="ARBA" id="ARBA00023054"/>
    </source>
</evidence>
<reference evidence="17" key="1">
    <citation type="submission" date="2017-06" db="EMBL/GenBank/DDBJ databases">
        <title>Investigating the central metabolism of Clostridium thermosuccinogenes.</title>
        <authorList>
            <person name="Koendjbiharie J.G."/>
            <person name="Van Kranenburg R."/>
            <person name="Vriesendorp B."/>
        </authorList>
    </citation>
    <scope>NUCLEOTIDE SEQUENCE [LARGE SCALE GENOMIC DNA]</scope>
    <source>
        <strain evidence="17">DSM 5806</strain>
    </source>
</reference>
<dbReference type="SUPFAM" id="SSF47323">
    <property type="entry name" value="Anticodon-binding domain of a subclass of class I aminoacyl-tRNA synthetases"/>
    <property type="match status" value="1"/>
</dbReference>
<evidence type="ECO:0000256" key="3">
    <source>
        <dbReference type="ARBA" id="ARBA00022490"/>
    </source>
</evidence>
<dbReference type="FunFam" id="1.10.287.380:FF:000001">
    <property type="entry name" value="Valine--tRNA ligase"/>
    <property type="match status" value="1"/>
</dbReference>
<evidence type="ECO:0000313" key="17">
    <source>
        <dbReference type="Proteomes" id="UP000236151"/>
    </source>
</evidence>
<evidence type="ECO:0000256" key="1">
    <source>
        <dbReference type="ARBA" id="ARBA00004496"/>
    </source>
</evidence>
<dbReference type="InterPro" id="IPR009080">
    <property type="entry name" value="tRNAsynth_Ia_anticodon-bd"/>
</dbReference>
<dbReference type="GO" id="GO:0006438">
    <property type="term" value="P:valyl-tRNA aminoacylation"/>
    <property type="evidence" value="ECO:0007669"/>
    <property type="project" value="UniProtKB-UniRule"/>
</dbReference>
<dbReference type="InterPro" id="IPR013155">
    <property type="entry name" value="M/V/L/I-tRNA-synth_anticd-bd"/>
</dbReference>
<dbReference type="PRINTS" id="PR00986">
    <property type="entry name" value="TRNASYNTHVAL"/>
</dbReference>
<dbReference type="Gene3D" id="3.90.740.10">
    <property type="entry name" value="Valyl/Leucyl/Isoleucyl-tRNA synthetase, editing domain"/>
    <property type="match status" value="1"/>
</dbReference>
<dbReference type="Gene3D" id="3.40.50.620">
    <property type="entry name" value="HUPs"/>
    <property type="match status" value="2"/>
</dbReference>
<gene>
    <name evidence="12" type="primary">valS</name>
    <name evidence="16" type="ORF">CDQ84_00185</name>
</gene>
<dbReference type="InterPro" id="IPR014729">
    <property type="entry name" value="Rossmann-like_a/b/a_fold"/>
</dbReference>
<feature type="binding site" evidence="12">
    <location>
        <position position="530"/>
    </location>
    <ligand>
        <name>ATP</name>
        <dbReference type="ChEBI" id="CHEBI:30616"/>
    </ligand>
</feature>
<dbReference type="InterPro" id="IPR010978">
    <property type="entry name" value="tRNA-bd_arm"/>
</dbReference>
<dbReference type="InterPro" id="IPR009008">
    <property type="entry name" value="Val/Leu/Ile-tRNA-synth_edit"/>
</dbReference>
<proteinExistence type="inferred from homology"/>
<dbReference type="InterPro" id="IPR033705">
    <property type="entry name" value="Anticodon_Ia_Val"/>
</dbReference>
<evidence type="ECO:0000256" key="2">
    <source>
        <dbReference type="ARBA" id="ARBA00011245"/>
    </source>
</evidence>
<evidence type="ECO:0000256" key="6">
    <source>
        <dbReference type="ARBA" id="ARBA00022840"/>
    </source>
</evidence>
<evidence type="ECO:0000259" key="15">
    <source>
        <dbReference type="Pfam" id="PF10458"/>
    </source>
</evidence>
<dbReference type="NCBIfam" id="TIGR00422">
    <property type="entry name" value="valS"/>
    <property type="match status" value="1"/>
</dbReference>
<comment type="similarity">
    <text evidence="11 12">Belongs to the class-I aminoacyl-tRNA synthetase family. ValS type 1 subfamily.</text>
</comment>
<dbReference type="Pfam" id="PF00133">
    <property type="entry name" value="tRNA-synt_1"/>
    <property type="match status" value="1"/>
</dbReference>
<dbReference type="GO" id="GO:0005524">
    <property type="term" value="F:ATP binding"/>
    <property type="evidence" value="ECO:0007669"/>
    <property type="project" value="UniProtKB-UniRule"/>
</dbReference>
<dbReference type="EC" id="6.1.1.9" evidence="12"/>
<dbReference type="Proteomes" id="UP000236151">
    <property type="component" value="Unassembled WGS sequence"/>
</dbReference>
<feature type="short sequence motif" description="'HIGH' region" evidence="12">
    <location>
        <begin position="48"/>
        <end position="58"/>
    </location>
</feature>
<evidence type="ECO:0000256" key="5">
    <source>
        <dbReference type="ARBA" id="ARBA00022741"/>
    </source>
</evidence>
<keyword evidence="3 12" id="KW-0963">Cytoplasm</keyword>
<dbReference type="GO" id="GO:0002161">
    <property type="term" value="F:aminoacyl-tRNA deacylase activity"/>
    <property type="evidence" value="ECO:0007669"/>
    <property type="project" value="InterPro"/>
</dbReference>
<feature type="domain" description="Valyl-tRNA synthetase tRNA-binding arm" evidence="15">
    <location>
        <begin position="817"/>
        <end position="882"/>
    </location>
</feature>
<keyword evidence="7 12" id="KW-0648">Protein biosynthesis</keyword>
<keyword evidence="4 12" id="KW-0436">Ligase</keyword>
<dbReference type="SUPFAM" id="SSF52374">
    <property type="entry name" value="Nucleotidylyl transferase"/>
    <property type="match status" value="1"/>
</dbReference>
<dbReference type="InterPro" id="IPR037118">
    <property type="entry name" value="Val-tRNA_synth_C_sf"/>
</dbReference>
<comment type="domain">
    <text evidence="12">ValRS has two distinct active sites: one for aminoacylation and one for editing. The misactivated threonine is translocated from the active site to the editing site.</text>
</comment>
<dbReference type="InterPro" id="IPR019499">
    <property type="entry name" value="Val-tRNA_synth_tRNA-bd"/>
</dbReference>
<dbReference type="InterPro" id="IPR002303">
    <property type="entry name" value="Valyl-tRNA_ligase"/>
</dbReference>
<dbReference type="FunFam" id="1.10.730.10:FF:000014">
    <property type="entry name" value="Valine--tRNA ligase"/>
    <property type="match status" value="1"/>
</dbReference>
<dbReference type="PROSITE" id="PS00178">
    <property type="entry name" value="AA_TRNA_LIGASE_I"/>
    <property type="match status" value="1"/>
</dbReference>
<keyword evidence="17" id="KW-1185">Reference proteome</keyword>
<keyword evidence="8 12" id="KW-0175">Coiled coil</keyword>
<comment type="subcellular location">
    <subcellularLocation>
        <location evidence="1 12">Cytoplasm</location>
    </subcellularLocation>
</comment>
<name>A0A2K2FRQ3_9CLOT</name>
<feature type="short sequence motif" description="'KMSKS' region" evidence="12">
    <location>
        <begin position="527"/>
        <end position="531"/>
    </location>
</feature>
<protein>
    <recommendedName>
        <fullName evidence="12">Valine--tRNA ligase</fullName>
        <ecNumber evidence="12">6.1.1.9</ecNumber>
    </recommendedName>
    <alternativeName>
        <fullName evidence="12">Valyl-tRNA synthetase</fullName>
        <shortName evidence="12">ValRS</shortName>
    </alternativeName>
</protein>
<dbReference type="GO" id="GO:0005829">
    <property type="term" value="C:cytosol"/>
    <property type="evidence" value="ECO:0007669"/>
    <property type="project" value="TreeGrafter"/>
</dbReference>
<dbReference type="SUPFAM" id="SSF50677">
    <property type="entry name" value="ValRS/IleRS/LeuRS editing domain"/>
    <property type="match status" value="1"/>
</dbReference>
<dbReference type="InterPro" id="IPR002300">
    <property type="entry name" value="aa-tRNA-synth_Ia"/>
</dbReference>
<evidence type="ECO:0000256" key="4">
    <source>
        <dbReference type="ARBA" id="ARBA00022598"/>
    </source>
</evidence>
<evidence type="ECO:0000259" key="13">
    <source>
        <dbReference type="Pfam" id="PF00133"/>
    </source>
</evidence>
<evidence type="ECO:0000256" key="12">
    <source>
        <dbReference type="HAMAP-Rule" id="MF_02004"/>
    </source>
</evidence>
<dbReference type="EMBL" id="NIOJ01000001">
    <property type="protein sequence ID" value="PNU01465.1"/>
    <property type="molecule type" value="Genomic_DNA"/>
</dbReference>
<dbReference type="Pfam" id="PF10458">
    <property type="entry name" value="Val_tRNA-synt_C"/>
    <property type="match status" value="1"/>
</dbReference>
<evidence type="ECO:0000256" key="7">
    <source>
        <dbReference type="ARBA" id="ARBA00022917"/>
    </source>
</evidence>